<keyword evidence="4" id="KW-1185">Reference proteome</keyword>
<dbReference type="AlphaFoldDB" id="A0A8I2KMW5"/>
<reference evidence="2 4" key="2">
    <citation type="submission" date="2023-10" db="EMBL/GenBank/DDBJ databases">
        <title>To unveil natural product biosynthetic capacity in Pseudoalteromonas.</title>
        <authorList>
            <person name="Wang J."/>
        </authorList>
    </citation>
    <scope>NUCLEOTIDE SEQUENCE [LARGE SCALE GENOMIC DNA]</scope>
    <source>
        <strain evidence="2 4">DSM 15914</strain>
    </source>
</reference>
<organism evidence="1 3">
    <name type="scientific">Pseudoalteromonas maricaloris</name>
    <dbReference type="NCBI Taxonomy" id="184924"/>
    <lineage>
        <taxon>Bacteria</taxon>
        <taxon>Pseudomonadati</taxon>
        <taxon>Pseudomonadota</taxon>
        <taxon>Gammaproteobacteria</taxon>
        <taxon>Alteromonadales</taxon>
        <taxon>Pseudoalteromonadaceae</taxon>
        <taxon>Pseudoalteromonas</taxon>
    </lineage>
</organism>
<dbReference type="Proteomes" id="UP001304419">
    <property type="component" value="Chromosome 2"/>
</dbReference>
<evidence type="ECO:0000313" key="2">
    <source>
        <dbReference type="EMBL" id="WOX31200.1"/>
    </source>
</evidence>
<reference evidence="1" key="1">
    <citation type="submission" date="2019-10" db="EMBL/GenBank/DDBJ databases">
        <authorList>
            <person name="Paulsen S."/>
        </authorList>
    </citation>
    <scope>NUCLEOTIDE SEQUENCE</scope>
    <source>
        <strain evidence="1">LMG 19692</strain>
    </source>
</reference>
<evidence type="ECO:0000313" key="4">
    <source>
        <dbReference type="Proteomes" id="UP001304419"/>
    </source>
</evidence>
<dbReference type="EMBL" id="CP137579">
    <property type="protein sequence ID" value="WOX31200.1"/>
    <property type="molecule type" value="Genomic_DNA"/>
</dbReference>
<accession>A0A8I2KMW5</accession>
<name>A0A8I2KMW5_9GAMM</name>
<proteinExistence type="predicted"/>
<dbReference type="RefSeq" id="WP_010377775.1">
    <property type="nucleotide sequence ID" value="NZ_CBCSDF010000021.1"/>
</dbReference>
<evidence type="ECO:0000313" key="3">
    <source>
        <dbReference type="Proteomes" id="UP000646877"/>
    </source>
</evidence>
<sequence length="190" mass="21424">MANNAFIDYLNRLNIDLDFRLNSQDNPIKSLNGYVDNKDITEECLTIGGNSKLCKQPEENQLIKSNFSAALNNEDFISDYLSHFEGEKTSSKASITEGVEVVALLNFLRSIAYEETSHSEFIQSPSDYISNFSVEYNNTKAELSADVKDELLSLVSQFGDIKGNEEKFVRELFSLKIISQNLADNANIIW</sequence>
<dbReference type="EMBL" id="WEIA01000018">
    <property type="protein sequence ID" value="NLR23720.1"/>
    <property type="molecule type" value="Genomic_DNA"/>
</dbReference>
<protein>
    <submittedName>
        <fullName evidence="1">Uncharacterized protein</fullName>
    </submittedName>
</protein>
<dbReference type="GeneID" id="98337905"/>
<gene>
    <name evidence="1" type="ORF">F9Y85_20830</name>
    <name evidence="2" type="ORF">R5H13_19865</name>
</gene>
<dbReference type="Proteomes" id="UP000646877">
    <property type="component" value="Unassembled WGS sequence"/>
</dbReference>
<evidence type="ECO:0000313" key="1">
    <source>
        <dbReference type="EMBL" id="NLR23720.1"/>
    </source>
</evidence>